<evidence type="ECO:0000259" key="1">
    <source>
        <dbReference type="Pfam" id="PF00535"/>
    </source>
</evidence>
<dbReference type="CDD" id="cd00761">
    <property type="entry name" value="Glyco_tranf_GTA_type"/>
    <property type="match status" value="1"/>
</dbReference>
<dbReference type="PANTHER" id="PTHR22916:SF3">
    <property type="entry name" value="UDP-GLCNAC:BETAGAL BETA-1,3-N-ACETYLGLUCOSAMINYLTRANSFERASE-LIKE PROTEIN 1"/>
    <property type="match status" value="1"/>
</dbReference>
<gene>
    <name evidence="2" type="ORF">D791_04047</name>
</gene>
<dbReference type="Gene3D" id="3.90.550.10">
    <property type="entry name" value="Spore Coat Polysaccharide Biosynthesis Protein SpsA, Chain A"/>
    <property type="match status" value="1"/>
</dbReference>
<comment type="caution">
    <text evidence="2">The sequence shown here is derived from an EMBL/GenBank/DDBJ whole genome shotgun (WGS) entry which is preliminary data.</text>
</comment>
<reference evidence="2 3" key="2">
    <citation type="journal article" date="2015" name="Syst. Appl. Microbiol.">
        <title>Nitrincola nitratireducens sp. nov. isolated from a haloalkaline crater lake.</title>
        <authorList>
            <person name="Singh A."/>
            <person name="Vaidya B."/>
            <person name="Tanuku N.R."/>
            <person name="Pinnaka A.K."/>
        </authorList>
    </citation>
    <scope>NUCLEOTIDE SEQUENCE [LARGE SCALE GENOMIC DNA]</scope>
    <source>
        <strain evidence="2 3">AK23</strain>
    </source>
</reference>
<dbReference type="Pfam" id="PF00535">
    <property type="entry name" value="Glycos_transf_2"/>
    <property type="match status" value="1"/>
</dbReference>
<dbReference type="Proteomes" id="UP000019464">
    <property type="component" value="Unassembled WGS sequence"/>
</dbReference>
<evidence type="ECO:0000313" key="2">
    <source>
        <dbReference type="EMBL" id="EXJ09027.1"/>
    </source>
</evidence>
<dbReference type="InterPro" id="IPR001173">
    <property type="entry name" value="Glyco_trans_2-like"/>
</dbReference>
<sequence length="320" mass="36580">MSILIAICIITCRRPEGLLKLLKSLDNLYFSTRNSPSIALIIVDNDPQQSAQKIVTEWHHETNFHVAYHQETEPGIPFARNRAIKEALALSADKIAFLDDDEYVDPNWLEAMVDMQNKSNASIIWGPVFPVYEIDTVPLWIINGGFYDRQRYEDGQVLHNAASNNVLIKSHVFDDQSLRFNENMRYTGGSDHLFFKQAACKGHIIVWSARAKVWEDVPASRLTESWLCNRFLRLGNTHTITEIALDPSITKLTLLALQGMIRLIPSAMILPFTPFLPKVRAMKIKRSYYRGLGMLKALVNKPYQEYKPTENLTDNYLGKP</sequence>
<dbReference type="OrthoDB" id="6116224at2"/>
<protein>
    <submittedName>
        <fullName evidence="2">Mycofactocin system glycosyltransferase</fullName>
    </submittedName>
</protein>
<proteinExistence type="predicted"/>
<evidence type="ECO:0000313" key="3">
    <source>
        <dbReference type="Proteomes" id="UP000019464"/>
    </source>
</evidence>
<keyword evidence="2" id="KW-0808">Transferase</keyword>
<dbReference type="PANTHER" id="PTHR22916">
    <property type="entry name" value="GLYCOSYLTRANSFERASE"/>
    <property type="match status" value="1"/>
</dbReference>
<dbReference type="SUPFAM" id="SSF53448">
    <property type="entry name" value="Nucleotide-diphospho-sugar transferases"/>
    <property type="match status" value="1"/>
</dbReference>
<name>W9UYP6_9GAMM</name>
<dbReference type="AlphaFoldDB" id="W9UYP6"/>
<keyword evidence="3" id="KW-1185">Reference proteome</keyword>
<accession>W9UYP6</accession>
<dbReference type="InterPro" id="IPR029044">
    <property type="entry name" value="Nucleotide-diphossugar_trans"/>
</dbReference>
<dbReference type="EMBL" id="AONB01000046">
    <property type="protein sequence ID" value="EXJ09027.1"/>
    <property type="molecule type" value="Genomic_DNA"/>
</dbReference>
<reference evidence="3" key="1">
    <citation type="submission" date="2012-11" db="EMBL/GenBank/DDBJ databases">
        <authorList>
            <person name="Singh A."/>
            <person name="Pinnaka A.K."/>
            <person name="Vaidya B."/>
        </authorList>
    </citation>
    <scope>NUCLEOTIDE SEQUENCE [LARGE SCALE GENOMIC DNA]</scope>
    <source>
        <strain evidence="3">AK23</strain>
    </source>
</reference>
<organism evidence="2 3">
    <name type="scientific">Nitrincola nitratireducens</name>
    <dbReference type="NCBI Taxonomy" id="1229521"/>
    <lineage>
        <taxon>Bacteria</taxon>
        <taxon>Pseudomonadati</taxon>
        <taxon>Pseudomonadota</taxon>
        <taxon>Gammaproteobacteria</taxon>
        <taxon>Oceanospirillales</taxon>
        <taxon>Oceanospirillaceae</taxon>
        <taxon>Nitrincola</taxon>
    </lineage>
</organism>
<feature type="domain" description="Glycosyltransferase 2-like" evidence="1">
    <location>
        <begin position="7"/>
        <end position="170"/>
    </location>
</feature>
<dbReference type="GO" id="GO:0016758">
    <property type="term" value="F:hexosyltransferase activity"/>
    <property type="evidence" value="ECO:0007669"/>
    <property type="project" value="UniProtKB-ARBA"/>
</dbReference>
<dbReference type="STRING" id="1229521.D791_04047"/>